<evidence type="ECO:0000313" key="7">
    <source>
        <dbReference type="EMBL" id="AEQ20607.1"/>
    </source>
</evidence>
<evidence type="ECO:0000256" key="1">
    <source>
        <dbReference type="ARBA" id="ARBA00004141"/>
    </source>
</evidence>
<reference evidence="7" key="2">
    <citation type="journal article" date="2011" name="J. Bacteriol.">
        <title>Long-chain N-acyl amino acid synthases are linked to the putative PEP-CTERM/exosortase protein-sorting system in Gram-negative bacteria.</title>
        <authorList>
            <person name="Craig J.W."/>
            <person name="Cherry M.A."/>
            <person name="Brady S.F."/>
        </authorList>
    </citation>
    <scope>NUCLEOTIDE SEQUENCE</scope>
</reference>
<dbReference type="InterPro" id="IPR050382">
    <property type="entry name" value="MFS_Na/Anion_cotransporter"/>
</dbReference>
<feature type="transmembrane region" description="Helical" evidence="5">
    <location>
        <begin position="160"/>
        <end position="183"/>
    </location>
</feature>
<feature type="transmembrane region" description="Helical" evidence="5">
    <location>
        <begin position="77"/>
        <end position="96"/>
    </location>
</feature>
<dbReference type="InterPro" id="IPR011701">
    <property type="entry name" value="MFS"/>
</dbReference>
<evidence type="ECO:0000256" key="5">
    <source>
        <dbReference type="SAM" id="Phobius"/>
    </source>
</evidence>
<evidence type="ECO:0000256" key="2">
    <source>
        <dbReference type="ARBA" id="ARBA00022692"/>
    </source>
</evidence>
<dbReference type="PIRSF" id="PIRSF002808">
    <property type="entry name" value="Hexose_phosphate_transp"/>
    <property type="match status" value="1"/>
</dbReference>
<protein>
    <submittedName>
        <fullName evidence="7">D-galactonate transporter</fullName>
    </submittedName>
</protein>
<dbReference type="InterPro" id="IPR036259">
    <property type="entry name" value="MFS_trans_sf"/>
</dbReference>
<feature type="transmembrane region" description="Helical" evidence="5">
    <location>
        <begin position="327"/>
        <end position="346"/>
    </location>
</feature>
<dbReference type="GO" id="GO:0015134">
    <property type="term" value="F:hexuronate transmembrane transporter activity"/>
    <property type="evidence" value="ECO:0007669"/>
    <property type="project" value="TreeGrafter"/>
</dbReference>
<dbReference type="AlphaFoldDB" id="G4WW05"/>
<dbReference type="SUPFAM" id="SSF103473">
    <property type="entry name" value="MFS general substrate transporter"/>
    <property type="match status" value="1"/>
</dbReference>
<dbReference type="GO" id="GO:0016020">
    <property type="term" value="C:membrane"/>
    <property type="evidence" value="ECO:0007669"/>
    <property type="project" value="UniProtKB-SubCell"/>
</dbReference>
<feature type="transmembrane region" description="Helical" evidence="5">
    <location>
        <begin position="358"/>
        <end position="378"/>
    </location>
</feature>
<feature type="transmembrane region" description="Helical" evidence="5">
    <location>
        <begin position="47"/>
        <end position="68"/>
    </location>
</feature>
<keyword evidence="4 5" id="KW-0472">Membrane</keyword>
<dbReference type="Gene3D" id="1.20.1250.20">
    <property type="entry name" value="MFS general substrate transporter like domains"/>
    <property type="match status" value="2"/>
</dbReference>
<keyword evidence="3 5" id="KW-1133">Transmembrane helix</keyword>
<reference evidence="7" key="1">
    <citation type="journal article" date="2004" name="Appl. Environ. Microbiol.">
        <title>Long-chain N-acyltyrosine synthases from environmental DNA.</title>
        <authorList>
            <person name="Brady S.F."/>
            <person name="Chao C.J."/>
            <person name="Clardy J."/>
        </authorList>
    </citation>
    <scope>NUCLEOTIDE SEQUENCE</scope>
</reference>
<name>G4WW05_9BACT</name>
<feature type="transmembrane region" description="Helical" evidence="5">
    <location>
        <begin position="303"/>
        <end position="321"/>
    </location>
</feature>
<dbReference type="InterPro" id="IPR020846">
    <property type="entry name" value="MFS_dom"/>
</dbReference>
<sequence length="420" mass="46662">MKIPRILWVIGLLLFLATALNYGDRMVLSIVSVDVRKEFHLSVQDYSQIAALFMVAYAIMYAASGWIIDRLGTKRGFALFIFGWSFAQALHAFAFGKWSLAGYRFMLGLFEPGNWPAAAKAVAEWFPPAHRALGIGVFNAGSSIGPVIAPYGVAWITIHYGWRTAFAATGALGLAWLAAWIILYDPPQRNRWITESEYAVLKPRLPPPVEACPNEERIDVVRVFLTRGCWSLLIARFFTDPVMYFVIFWLPEYLRNERHFDLEMVGKYAWAPFIFGGIGYILGGWLSAFFIRRGWPLPRARKFVMAMGAACLPVAIFAPFVSAAWMAIAATCFITFGHAFWVSNLQALPTDLFRGREVATASGFTGMGGAIGGALAQLGTGYLVLHFSYAPVFIIAGLMHPLSAALVYIWLPDREFAPGQ</sequence>
<dbReference type="EMBL" id="JF429417">
    <property type="protein sequence ID" value="AEQ20607.1"/>
    <property type="molecule type" value="Genomic_DNA"/>
</dbReference>
<evidence type="ECO:0000256" key="3">
    <source>
        <dbReference type="ARBA" id="ARBA00022989"/>
    </source>
</evidence>
<dbReference type="PROSITE" id="PS50850">
    <property type="entry name" value="MFS"/>
    <property type="match status" value="1"/>
</dbReference>
<comment type="subcellular location">
    <subcellularLocation>
        <location evidence="1">Membrane</location>
        <topology evidence="1">Multi-pass membrane protein</topology>
    </subcellularLocation>
</comment>
<dbReference type="PANTHER" id="PTHR11662">
    <property type="entry name" value="SOLUTE CARRIER FAMILY 17"/>
    <property type="match status" value="1"/>
</dbReference>
<evidence type="ECO:0000256" key="4">
    <source>
        <dbReference type="ARBA" id="ARBA00023136"/>
    </source>
</evidence>
<dbReference type="Pfam" id="PF07690">
    <property type="entry name" value="MFS_1"/>
    <property type="match status" value="1"/>
</dbReference>
<feature type="domain" description="Major facilitator superfamily (MFS) profile" evidence="6">
    <location>
        <begin position="10"/>
        <end position="415"/>
    </location>
</feature>
<feature type="transmembrane region" description="Helical" evidence="5">
    <location>
        <begin position="270"/>
        <end position="291"/>
    </location>
</feature>
<feature type="transmembrane region" description="Helical" evidence="5">
    <location>
        <begin position="230"/>
        <end position="250"/>
    </location>
</feature>
<dbReference type="CDD" id="cd17319">
    <property type="entry name" value="MFS_ExuT_GudP_like"/>
    <property type="match status" value="1"/>
</dbReference>
<feature type="transmembrane region" description="Helical" evidence="5">
    <location>
        <begin position="390"/>
        <end position="411"/>
    </location>
</feature>
<organism evidence="7">
    <name type="scientific">uncultured bacterium CSLF43</name>
    <dbReference type="NCBI Taxonomy" id="1091575"/>
    <lineage>
        <taxon>Bacteria</taxon>
        <taxon>environmental samples</taxon>
    </lineage>
</organism>
<dbReference type="PANTHER" id="PTHR11662:SF285">
    <property type="entry name" value="HEXURONATE TRANSPORTER"/>
    <property type="match status" value="1"/>
</dbReference>
<evidence type="ECO:0000259" key="6">
    <source>
        <dbReference type="PROSITE" id="PS50850"/>
    </source>
</evidence>
<dbReference type="InterPro" id="IPR000849">
    <property type="entry name" value="Sugar_P_transporter"/>
</dbReference>
<accession>G4WW05</accession>
<proteinExistence type="predicted"/>
<keyword evidence="2 5" id="KW-0812">Transmembrane</keyword>